<comment type="caution">
    <text evidence="7">The sequence shown here is derived from an EMBL/GenBank/DDBJ whole genome shotgun (WGS) entry which is preliminary data.</text>
</comment>
<evidence type="ECO:0000256" key="3">
    <source>
        <dbReference type="ARBA" id="ARBA00023054"/>
    </source>
</evidence>
<evidence type="ECO:0000313" key="8">
    <source>
        <dbReference type="Proteomes" id="UP000319516"/>
    </source>
</evidence>
<feature type="transmembrane region" description="Helical" evidence="6">
    <location>
        <begin position="6"/>
        <end position="25"/>
    </location>
</feature>
<evidence type="ECO:0000256" key="1">
    <source>
        <dbReference type="ARBA" id="ARBA00003416"/>
    </source>
</evidence>
<feature type="coiled-coil region" evidence="5">
    <location>
        <begin position="64"/>
        <end position="91"/>
    </location>
</feature>
<sequence>MEIQWVAVVVVVACVLGMTTGWLLARASGTARLARVTAERDVLASQVRTMQASDEEDRHTAAELAPLRRTLDRVEQQVQALERDRLEQFGQVGERLAEVAGTTADLRSETASLAGALNSSGIRGTWGEQQLRRILEHAGMLTRCDFDEQVSSVSGHGARIRPDAVVWLPGERSLVIDSKAPMTKFLQAQAPELSPADRATLLGTHADAVRRHVDSLADKAYWTAFTTAPEMVVCFVPSDAVLAAALHAQPDLYDHAQSRKVVLASPATLLALLRAVAYGWQQQALTDNARELLALGQELHRRLATLGKHVGDMGGALRRSVEAYNKMVGALESRVLVTSRRMQELGVAEAPVPTVPPVEETPRPVTTAELLLGELDEVAGPGSADPEAAIEDALARRSERGGQRRSG</sequence>
<name>A0A542YPV7_9MICO</name>
<dbReference type="PANTHER" id="PTHR30563">
    <property type="entry name" value="DNA RECOMBINATION PROTEIN RMUC"/>
    <property type="match status" value="1"/>
</dbReference>
<gene>
    <name evidence="7" type="ORF">FB467_1193</name>
</gene>
<accession>A0A542YPV7</accession>
<organism evidence="7 8">
    <name type="scientific">Ornithinicoccus hortensis</name>
    <dbReference type="NCBI Taxonomy" id="82346"/>
    <lineage>
        <taxon>Bacteria</taxon>
        <taxon>Bacillati</taxon>
        <taxon>Actinomycetota</taxon>
        <taxon>Actinomycetes</taxon>
        <taxon>Micrococcales</taxon>
        <taxon>Intrasporangiaceae</taxon>
        <taxon>Ornithinicoccus</taxon>
    </lineage>
</organism>
<keyword evidence="4" id="KW-0233">DNA recombination</keyword>
<comment type="function">
    <text evidence="1">Involved in DNA recombination.</text>
</comment>
<dbReference type="AlphaFoldDB" id="A0A542YPV7"/>
<dbReference type="Proteomes" id="UP000319516">
    <property type="component" value="Unassembled WGS sequence"/>
</dbReference>
<comment type="similarity">
    <text evidence="2">Belongs to the RmuC family.</text>
</comment>
<evidence type="ECO:0000256" key="5">
    <source>
        <dbReference type="SAM" id="Coils"/>
    </source>
</evidence>
<evidence type="ECO:0000256" key="6">
    <source>
        <dbReference type="SAM" id="Phobius"/>
    </source>
</evidence>
<keyword evidence="8" id="KW-1185">Reference proteome</keyword>
<evidence type="ECO:0000256" key="2">
    <source>
        <dbReference type="ARBA" id="ARBA00009840"/>
    </source>
</evidence>
<dbReference type="EMBL" id="VFOP01000001">
    <property type="protein sequence ID" value="TQL50091.1"/>
    <property type="molecule type" value="Genomic_DNA"/>
</dbReference>
<dbReference type="RefSeq" id="WP_141784275.1">
    <property type="nucleotide sequence ID" value="NZ_BAAAIK010000004.1"/>
</dbReference>
<keyword evidence="6" id="KW-0472">Membrane</keyword>
<reference evidence="7 8" key="1">
    <citation type="submission" date="2019-06" db="EMBL/GenBank/DDBJ databases">
        <title>Sequencing the genomes of 1000 actinobacteria strains.</title>
        <authorList>
            <person name="Klenk H.-P."/>
        </authorList>
    </citation>
    <scope>NUCLEOTIDE SEQUENCE [LARGE SCALE GENOMIC DNA]</scope>
    <source>
        <strain evidence="7 8">DSM 12335</strain>
    </source>
</reference>
<dbReference type="OrthoDB" id="370725at2"/>
<dbReference type="PANTHER" id="PTHR30563:SF0">
    <property type="entry name" value="DNA RECOMBINATION PROTEIN RMUC"/>
    <property type="match status" value="1"/>
</dbReference>
<proteinExistence type="inferred from homology"/>
<protein>
    <submittedName>
        <fullName evidence="7">DNA recombination protein RmuC</fullName>
    </submittedName>
</protein>
<evidence type="ECO:0000313" key="7">
    <source>
        <dbReference type="EMBL" id="TQL50091.1"/>
    </source>
</evidence>
<keyword evidence="6" id="KW-1133">Transmembrane helix</keyword>
<dbReference type="InterPro" id="IPR003798">
    <property type="entry name" value="DNA_recombination_RmuC"/>
</dbReference>
<keyword evidence="6" id="KW-0812">Transmembrane</keyword>
<dbReference type="Pfam" id="PF02646">
    <property type="entry name" value="RmuC"/>
    <property type="match status" value="1"/>
</dbReference>
<evidence type="ECO:0000256" key="4">
    <source>
        <dbReference type="ARBA" id="ARBA00023172"/>
    </source>
</evidence>
<keyword evidence="3 5" id="KW-0175">Coiled coil</keyword>
<dbReference type="GO" id="GO:0006310">
    <property type="term" value="P:DNA recombination"/>
    <property type="evidence" value="ECO:0007669"/>
    <property type="project" value="UniProtKB-KW"/>
</dbReference>